<feature type="region of interest" description="Disordered" evidence="1">
    <location>
        <begin position="1"/>
        <end position="82"/>
    </location>
</feature>
<dbReference type="Proteomes" id="UP000799092">
    <property type="component" value="Unassembled WGS sequence"/>
</dbReference>
<dbReference type="EMBL" id="WJNG01000002">
    <property type="protein sequence ID" value="MRH41370.1"/>
    <property type="molecule type" value="Genomic_DNA"/>
</dbReference>
<dbReference type="OrthoDB" id="9783944at2"/>
<organism evidence="3 4">
    <name type="scientific">Aquibacillus halophilus</name>
    <dbReference type="NCBI Taxonomy" id="930132"/>
    <lineage>
        <taxon>Bacteria</taxon>
        <taxon>Bacillati</taxon>
        <taxon>Bacillota</taxon>
        <taxon>Bacilli</taxon>
        <taxon>Bacillales</taxon>
        <taxon>Bacillaceae</taxon>
        <taxon>Aquibacillus</taxon>
    </lineage>
</organism>
<evidence type="ECO:0000313" key="3">
    <source>
        <dbReference type="EMBL" id="MRH41370.1"/>
    </source>
</evidence>
<accession>A0A6A8D7X4</accession>
<dbReference type="InterPro" id="IPR014258">
    <property type="entry name" value="CAP_domain_YkwD-like"/>
</dbReference>
<reference evidence="3" key="1">
    <citation type="submission" date="2019-11" db="EMBL/GenBank/DDBJ databases">
        <authorList>
            <person name="Li J."/>
        </authorList>
    </citation>
    <scope>NUCLEOTIDE SEQUENCE</scope>
    <source>
        <strain evidence="3">B6B</strain>
    </source>
</reference>
<sequence length="208" mass="23770">METSTTDQNNNLSKQKEAEVTELKQGSKAEPQTEQKQDKQEQPKEKQLEPEEQPKPEQQPKEEEPEEPTEEVQEEPKQEPAYQVSQFELKVVELTNQERAKQGLSKLLMDTNLGKVAWKKSLDMMENNYFSHTSPTYGSPFDMMKSFGITYSNAGENIAYGQTTPESVVNGWMNSEGHRKNILNSSFTHIGVGYVNEGNYWTQLFIGK</sequence>
<comment type="caution">
    <text evidence="3">The sequence shown here is derived from an EMBL/GenBank/DDBJ whole genome shotgun (WGS) entry which is preliminary data.</text>
</comment>
<dbReference type="SUPFAM" id="SSF55797">
    <property type="entry name" value="PR-1-like"/>
    <property type="match status" value="1"/>
</dbReference>
<protein>
    <recommendedName>
        <fullName evidence="2">SCP domain-containing protein</fullName>
    </recommendedName>
</protein>
<evidence type="ECO:0000259" key="2">
    <source>
        <dbReference type="Pfam" id="PF00188"/>
    </source>
</evidence>
<dbReference type="InterPro" id="IPR035940">
    <property type="entry name" value="CAP_sf"/>
</dbReference>
<evidence type="ECO:0000256" key="1">
    <source>
        <dbReference type="SAM" id="MobiDB-lite"/>
    </source>
</evidence>
<feature type="compositionally biased region" description="Polar residues" evidence="1">
    <location>
        <begin position="1"/>
        <end position="13"/>
    </location>
</feature>
<dbReference type="AlphaFoldDB" id="A0A6A8D7X4"/>
<dbReference type="PANTHER" id="PTHR31157">
    <property type="entry name" value="SCP DOMAIN-CONTAINING PROTEIN"/>
    <property type="match status" value="1"/>
</dbReference>
<keyword evidence="4" id="KW-1185">Reference proteome</keyword>
<dbReference type="PANTHER" id="PTHR31157:SF1">
    <property type="entry name" value="SCP DOMAIN-CONTAINING PROTEIN"/>
    <property type="match status" value="1"/>
</dbReference>
<dbReference type="CDD" id="cd05379">
    <property type="entry name" value="CAP_bacterial"/>
    <property type="match status" value="1"/>
</dbReference>
<dbReference type="Gene3D" id="3.40.33.10">
    <property type="entry name" value="CAP"/>
    <property type="match status" value="1"/>
</dbReference>
<dbReference type="InterPro" id="IPR014044">
    <property type="entry name" value="CAP_dom"/>
</dbReference>
<name>A0A6A8D7X4_9BACI</name>
<dbReference type="Pfam" id="PF00188">
    <property type="entry name" value="CAP"/>
    <property type="match status" value="1"/>
</dbReference>
<dbReference type="NCBIfam" id="TIGR02909">
    <property type="entry name" value="spore_YkwD"/>
    <property type="match status" value="1"/>
</dbReference>
<proteinExistence type="predicted"/>
<feature type="compositionally biased region" description="Acidic residues" evidence="1">
    <location>
        <begin position="63"/>
        <end position="73"/>
    </location>
</feature>
<gene>
    <name evidence="3" type="ORF">GH741_01625</name>
</gene>
<feature type="domain" description="SCP" evidence="2">
    <location>
        <begin position="92"/>
        <end position="204"/>
    </location>
</feature>
<evidence type="ECO:0000313" key="4">
    <source>
        <dbReference type="Proteomes" id="UP000799092"/>
    </source>
</evidence>
<feature type="compositionally biased region" description="Basic and acidic residues" evidence="1">
    <location>
        <begin position="14"/>
        <end position="62"/>
    </location>
</feature>